<sequence length="66" mass="7742">MNPTMHLRFIERLEIVYSAPGDELSTARKVRVLQQFWEHPNGKEAVGDMFRIVMGSWRDVPLEVEQ</sequence>
<dbReference type="EMBL" id="LR796241">
    <property type="protein sequence ID" value="CAB4131201.1"/>
    <property type="molecule type" value="Genomic_DNA"/>
</dbReference>
<name>A0A6J5L9Y8_9CAUD</name>
<accession>A0A6J5L9Y8</accession>
<proteinExistence type="predicted"/>
<reference evidence="1" key="1">
    <citation type="submission" date="2020-04" db="EMBL/GenBank/DDBJ databases">
        <authorList>
            <person name="Chiriac C."/>
            <person name="Salcher M."/>
            <person name="Ghai R."/>
            <person name="Kavagutti S V."/>
        </authorList>
    </citation>
    <scope>NUCLEOTIDE SEQUENCE</scope>
</reference>
<protein>
    <submittedName>
        <fullName evidence="1">Uncharacterized protein</fullName>
    </submittedName>
</protein>
<evidence type="ECO:0000313" key="1">
    <source>
        <dbReference type="EMBL" id="CAB4131201.1"/>
    </source>
</evidence>
<gene>
    <name evidence="1" type="ORF">UFOVP126_52</name>
</gene>
<organism evidence="1">
    <name type="scientific">uncultured Caudovirales phage</name>
    <dbReference type="NCBI Taxonomy" id="2100421"/>
    <lineage>
        <taxon>Viruses</taxon>
        <taxon>Duplodnaviria</taxon>
        <taxon>Heunggongvirae</taxon>
        <taxon>Uroviricota</taxon>
        <taxon>Caudoviricetes</taxon>
        <taxon>Peduoviridae</taxon>
        <taxon>Maltschvirus</taxon>
        <taxon>Maltschvirus maltsch</taxon>
    </lineage>
</organism>